<dbReference type="PANTHER" id="PTHR13789:SF311">
    <property type="entry name" value="HYDROXYLASE, PUTATIVE (AFU_ORTHOLOGUE AFUA_5G10180)-RELATED"/>
    <property type="match status" value="1"/>
</dbReference>
<evidence type="ECO:0000256" key="5">
    <source>
        <dbReference type="ARBA" id="ARBA00023033"/>
    </source>
</evidence>
<evidence type="ECO:0000313" key="7">
    <source>
        <dbReference type="EMBL" id="KOS48638.1"/>
    </source>
</evidence>
<evidence type="ECO:0000313" key="8">
    <source>
        <dbReference type="Proteomes" id="UP000037696"/>
    </source>
</evidence>
<keyword evidence="5" id="KW-0503">Monooxygenase</keyword>
<dbReference type="InterPro" id="IPR050493">
    <property type="entry name" value="FAD-dep_Monooxygenase_BioMet"/>
</dbReference>
<dbReference type="PRINTS" id="PR00420">
    <property type="entry name" value="RNGMNOXGNASE"/>
</dbReference>
<reference evidence="7 8" key="1">
    <citation type="submission" date="2015-08" db="EMBL/GenBank/DDBJ databases">
        <title>Genome sequencing of Penicillium nordicum.</title>
        <authorList>
            <person name="Nguyen H.D."/>
            <person name="Seifert K.A."/>
        </authorList>
    </citation>
    <scope>NUCLEOTIDE SEQUENCE [LARGE SCALE GENOMIC DNA]</scope>
    <source>
        <strain evidence="7 8">DAOMC 185683</strain>
    </source>
</reference>
<proteinExistence type="inferred from homology"/>
<evidence type="ECO:0000256" key="2">
    <source>
        <dbReference type="ARBA" id="ARBA00022630"/>
    </source>
</evidence>
<dbReference type="OrthoDB" id="1878542at2759"/>
<dbReference type="STRING" id="229535.A0A0M8PAR1"/>
<organism evidence="7 8">
    <name type="scientific">Penicillium nordicum</name>
    <dbReference type="NCBI Taxonomy" id="229535"/>
    <lineage>
        <taxon>Eukaryota</taxon>
        <taxon>Fungi</taxon>
        <taxon>Dikarya</taxon>
        <taxon>Ascomycota</taxon>
        <taxon>Pezizomycotina</taxon>
        <taxon>Eurotiomycetes</taxon>
        <taxon>Eurotiomycetidae</taxon>
        <taxon>Eurotiales</taxon>
        <taxon>Aspergillaceae</taxon>
        <taxon>Penicillium</taxon>
    </lineage>
</organism>
<name>A0A0M8PAR1_9EURO</name>
<feature type="domain" description="FAD-binding" evidence="6">
    <location>
        <begin position="1"/>
        <end position="306"/>
    </location>
</feature>
<evidence type="ECO:0000259" key="6">
    <source>
        <dbReference type="Pfam" id="PF01494"/>
    </source>
</evidence>
<dbReference type="GO" id="GO:0004497">
    <property type="term" value="F:monooxygenase activity"/>
    <property type="evidence" value="ECO:0007669"/>
    <property type="project" value="UniProtKB-KW"/>
</dbReference>
<protein>
    <recommendedName>
        <fullName evidence="6">FAD-binding domain-containing protein</fullName>
    </recommendedName>
</protein>
<evidence type="ECO:0000256" key="4">
    <source>
        <dbReference type="ARBA" id="ARBA00023002"/>
    </source>
</evidence>
<comment type="similarity">
    <text evidence="1">Belongs to the paxM FAD-dependent monooxygenase family.</text>
</comment>
<dbReference type="Proteomes" id="UP000037696">
    <property type="component" value="Unassembled WGS sequence"/>
</dbReference>
<dbReference type="EMBL" id="LHQQ01000003">
    <property type="protein sequence ID" value="KOS48638.1"/>
    <property type="molecule type" value="Genomic_DNA"/>
</dbReference>
<dbReference type="PANTHER" id="PTHR13789">
    <property type="entry name" value="MONOOXYGENASE"/>
    <property type="match status" value="1"/>
</dbReference>
<keyword evidence="4" id="KW-0560">Oxidoreductase</keyword>
<evidence type="ECO:0000256" key="1">
    <source>
        <dbReference type="ARBA" id="ARBA00007992"/>
    </source>
</evidence>
<dbReference type="Gene3D" id="3.50.50.60">
    <property type="entry name" value="FAD/NAD(P)-binding domain"/>
    <property type="match status" value="1"/>
</dbReference>
<dbReference type="SUPFAM" id="SSF54373">
    <property type="entry name" value="FAD-linked reductases, C-terminal domain"/>
    <property type="match status" value="1"/>
</dbReference>
<keyword evidence="3" id="KW-0274">FAD</keyword>
<keyword evidence="8" id="KW-1185">Reference proteome</keyword>
<dbReference type="AlphaFoldDB" id="A0A0M8PAR1"/>
<sequence>MRDLGLLSQLLERGSQVQQVDFKRYKDGRILRSMPFGDDITQEFGAPWIIIHRVDYHRILLNEAIRLGAVLQLDAEVKDVSAEIPNVILAGGERVFADVVIGADGQWSVVRNTVLGTPTPPVETGDLAYRATFTREQLESLFDAKVNRLIQKSAITSWLGPEKHTIFYPVRGGKEFNLVLLRPDNMAVGTHRAEGDVGEMQESYADWDDTLQKLISCVPTVYKWKLTHLPELKTWTKGAVALLGDACHPTLPYQAQGAAMAVEDGAIIGKLLGSLQAQNSSRDPSLLASVLGLYEQIRKERTSRNVRGAIMNRQLFHVDDGFLQTIRDFALKYAGVTYKSDWTWFSSFRQRQTLGLDVLEDCRKAFEAWEAYSLPYDKGQ</sequence>
<accession>A0A0M8PAR1</accession>
<evidence type="ECO:0000256" key="3">
    <source>
        <dbReference type="ARBA" id="ARBA00022827"/>
    </source>
</evidence>
<gene>
    <name evidence="7" type="ORF">ACN38_g347</name>
</gene>
<dbReference type="SUPFAM" id="SSF51905">
    <property type="entry name" value="FAD/NAD(P)-binding domain"/>
    <property type="match status" value="1"/>
</dbReference>
<dbReference type="InterPro" id="IPR002938">
    <property type="entry name" value="FAD-bd"/>
</dbReference>
<keyword evidence="2" id="KW-0285">Flavoprotein</keyword>
<dbReference type="Pfam" id="PF01494">
    <property type="entry name" value="FAD_binding_3"/>
    <property type="match status" value="1"/>
</dbReference>
<dbReference type="InterPro" id="IPR036188">
    <property type="entry name" value="FAD/NAD-bd_sf"/>
</dbReference>
<dbReference type="GO" id="GO:0071949">
    <property type="term" value="F:FAD binding"/>
    <property type="evidence" value="ECO:0007669"/>
    <property type="project" value="InterPro"/>
</dbReference>
<comment type="caution">
    <text evidence="7">The sequence shown here is derived from an EMBL/GenBank/DDBJ whole genome shotgun (WGS) entry which is preliminary data.</text>
</comment>